<name>A0ACC2Q958_9NEOP</name>
<evidence type="ECO:0000313" key="2">
    <source>
        <dbReference type="Proteomes" id="UP001231649"/>
    </source>
</evidence>
<dbReference type="Proteomes" id="UP001231649">
    <property type="component" value="Chromosome 23"/>
</dbReference>
<dbReference type="EMBL" id="CM056799">
    <property type="protein sequence ID" value="KAJ8710912.1"/>
    <property type="molecule type" value="Genomic_DNA"/>
</dbReference>
<reference evidence="1" key="1">
    <citation type="submission" date="2023-03" db="EMBL/GenBank/DDBJ databases">
        <title>Chromosome-level genomes of two armyworms, Mythimna separata and Mythimna loreyi, provide insights into the biosynthesis and reception of sex pheromones.</title>
        <authorList>
            <person name="Zhao H."/>
        </authorList>
    </citation>
    <scope>NUCLEOTIDE SEQUENCE</scope>
    <source>
        <strain evidence="1">BeijingLab</strain>
    </source>
</reference>
<evidence type="ECO:0000313" key="1">
    <source>
        <dbReference type="EMBL" id="KAJ8710912.1"/>
    </source>
</evidence>
<sequence length="183" mass="21768">MLRVWIDKVQTPRYTENTEEEYWNIINNAYFNIQEMYMIIERTFRQMIIFNTVFVAYVSLRNVAMVVIFRSLIVTKQPKFNVLLFVTQTWNMKNIIILICLSVECERFYAAIRDVQSCCVMLLRTRHCSDPERRLCKNIQRVQKATFQKMSACGLFNIDAKLPLQLSSFITTYAIVILQFVYL</sequence>
<gene>
    <name evidence="1" type="ORF">PYW08_009427</name>
</gene>
<comment type="caution">
    <text evidence="1">The sequence shown here is derived from an EMBL/GenBank/DDBJ whole genome shotgun (WGS) entry which is preliminary data.</text>
</comment>
<proteinExistence type="predicted"/>
<organism evidence="1 2">
    <name type="scientific">Mythimna loreyi</name>
    <dbReference type="NCBI Taxonomy" id="667449"/>
    <lineage>
        <taxon>Eukaryota</taxon>
        <taxon>Metazoa</taxon>
        <taxon>Ecdysozoa</taxon>
        <taxon>Arthropoda</taxon>
        <taxon>Hexapoda</taxon>
        <taxon>Insecta</taxon>
        <taxon>Pterygota</taxon>
        <taxon>Neoptera</taxon>
        <taxon>Endopterygota</taxon>
        <taxon>Lepidoptera</taxon>
        <taxon>Glossata</taxon>
        <taxon>Ditrysia</taxon>
        <taxon>Noctuoidea</taxon>
        <taxon>Noctuidae</taxon>
        <taxon>Noctuinae</taxon>
        <taxon>Hadenini</taxon>
        <taxon>Mythimna</taxon>
    </lineage>
</organism>
<accession>A0ACC2Q958</accession>
<protein>
    <submittedName>
        <fullName evidence="1">Uncharacterized protein</fullName>
    </submittedName>
</protein>
<keyword evidence="2" id="KW-1185">Reference proteome</keyword>